<dbReference type="PANTHER" id="PTHR34825:SF1">
    <property type="entry name" value="AAA-ATPASE-LIKE DOMAIN-CONTAINING PROTEIN"/>
    <property type="match status" value="1"/>
</dbReference>
<feature type="region of interest" description="Disordered" evidence="1">
    <location>
        <begin position="43"/>
        <end position="69"/>
    </location>
</feature>
<evidence type="ECO:0000259" key="2">
    <source>
        <dbReference type="PROSITE" id="PS50030"/>
    </source>
</evidence>
<sequence length="250" mass="29152">MKSNLARLICMGFAKEKAIDALSYHNDFKRALDKLLSNYEAASSLPKPKPQLQQQERTEPEPTRLDNPDMKEALKTYDLKAFCWNIQIYFASFPYSLIDLQEKYFHSLLYAKLCDLFQNCEAEESTSGGRIDITVKTDRFVCLIEIKLGKSAYDALYQIEGRNYALKFHQQQKDIVCIGLNFDKLSKNLSEGVMCVYDENGRPIGDIQSFKVVLTEEQKSYYMRKKKQENFKNKMKRTKQDIDRIVDIEE</sequence>
<evidence type="ECO:0000313" key="3">
    <source>
        <dbReference type="EMBL" id="CAG9333199.1"/>
    </source>
</evidence>
<dbReference type="PROSITE" id="PS50030">
    <property type="entry name" value="UBA"/>
    <property type="match status" value="1"/>
</dbReference>
<name>A0AAU9JZX0_9CILI</name>
<dbReference type="InterPro" id="IPR009060">
    <property type="entry name" value="UBA-like_sf"/>
</dbReference>
<evidence type="ECO:0000313" key="4">
    <source>
        <dbReference type="Proteomes" id="UP001162131"/>
    </source>
</evidence>
<feature type="compositionally biased region" description="Basic and acidic residues" evidence="1">
    <location>
        <begin position="56"/>
        <end position="69"/>
    </location>
</feature>
<dbReference type="SUPFAM" id="SSF46934">
    <property type="entry name" value="UBA-like"/>
    <property type="match status" value="1"/>
</dbReference>
<dbReference type="AlphaFoldDB" id="A0AAU9JZX0"/>
<reference evidence="3" key="1">
    <citation type="submission" date="2021-09" db="EMBL/GenBank/DDBJ databases">
        <authorList>
            <consortium name="AG Swart"/>
            <person name="Singh M."/>
            <person name="Singh A."/>
            <person name="Seah K."/>
            <person name="Emmerich C."/>
        </authorList>
    </citation>
    <scope>NUCLEOTIDE SEQUENCE</scope>
    <source>
        <strain evidence="3">ATCC30299</strain>
    </source>
</reference>
<gene>
    <name evidence="3" type="ORF">BSTOLATCC_MIC58018</name>
</gene>
<feature type="domain" description="UBA" evidence="2">
    <location>
        <begin position="1"/>
        <end position="38"/>
    </location>
</feature>
<comment type="caution">
    <text evidence="3">The sequence shown here is derived from an EMBL/GenBank/DDBJ whole genome shotgun (WGS) entry which is preliminary data.</text>
</comment>
<dbReference type="InterPro" id="IPR012547">
    <property type="entry name" value="PDDEXK_9"/>
</dbReference>
<dbReference type="InterPro" id="IPR015940">
    <property type="entry name" value="UBA"/>
</dbReference>
<dbReference type="Proteomes" id="UP001162131">
    <property type="component" value="Unassembled WGS sequence"/>
</dbReference>
<organism evidence="3 4">
    <name type="scientific">Blepharisma stoltei</name>
    <dbReference type="NCBI Taxonomy" id="1481888"/>
    <lineage>
        <taxon>Eukaryota</taxon>
        <taxon>Sar</taxon>
        <taxon>Alveolata</taxon>
        <taxon>Ciliophora</taxon>
        <taxon>Postciliodesmatophora</taxon>
        <taxon>Heterotrichea</taxon>
        <taxon>Heterotrichida</taxon>
        <taxon>Blepharismidae</taxon>
        <taxon>Blepharisma</taxon>
    </lineage>
</organism>
<protein>
    <recommendedName>
        <fullName evidence="2">UBA domain-containing protein</fullName>
    </recommendedName>
</protein>
<dbReference type="PANTHER" id="PTHR34825">
    <property type="entry name" value="CONSERVED PROTEIN, WITH A WEAK D-GALACTARATE DEHYDRATASE/ALTRONATE HYDROLASE DOMAIN"/>
    <property type="match status" value="1"/>
</dbReference>
<dbReference type="EMBL" id="CAJZBQ010000056">
    <property type="protein sequence ID" value="CAG9333199.1"/>
    <property type="molecule type" value="Genomic_DNA"/>
</dbReference>
<accession>A0AAU9JZX0</accession>
<evidence type="ECO:0000256" key="1">
    <source>
        <dbReference type="SAM" id="MobiDB-lite"/>
    </source>
</evidence>
<dbReference type="Pfam" id="PF08011">
    <property type="entry name" value="PDDEXK_9"/>
    <property type="match status" value="1"/>
</dbReference>
<proteinExistence type="predicted"/>
<keyword evidence="4" id="KW-1185">Reference proteome</keyword>